<feature type="domain" description="Ig-like" evidence="13">
    <location>
        <begin position="607"/>
        <end position="700"/>
    </location>
</feature>
<dbReference type="Gene3D" id="2.60.40.10">
    <property type="entry name" value="Immunoglobulins"/>
    <property type="match status" value="13"/>
</dbReference>
<protein>
    <recommendedName>
        <fullName evidence="17">Down syndrome cell adhesion molecule-like protein Dscam2</fullName>
    </recommendedName>
</protein>
<gene>
    <name evidence="15" type="ORF">LARSCL_LOCUS4156</name>
</gene>
<dbReference type="InterPro" id="IPR003961">
    <property type="entry name" value="FN3_dom"/>
</dbReference>
<dbReference type="PANTHER" id="PTHR44170:SF6">
    <property type="entry name" value="CONTACTIN"/>
    <property type="match status" value="1"/>
</dbReference>
<feature type="domain" description="Ig-like" evidence="13">
    <location>
        <begin position="229"/>
        <end position="325"/>
    </location>
</feature>
<feature type="domain" description="Fibronectin type-III" evidence="14">
    <location>
        <begin position="1200"/>
        <end position="1297"/>
    </location>
</feature>
<dbReference type="InterPro" id="IPR036116">
    <property type="entry name" value="FN3_sf"/>
</dbReference>
<dbReference type="CDD" id="cd00063">
    <property type="entry name" value="FN3"/>
    <property type="match status" value="4"/>
</dbReference>
<reference evidence="15 16" key="1">
    <citation type="submission" date="2024-04" db="EMBL/GenBank/DDBJ databases">
        <authorList>
            <person name="Rising A."/>
            <person name="Reimegard J."/>
            <person name="Sonavane S."/>
            <person name="Akerstrom W."/>
            <person name="Nylinder S."/>
            <person name="Hedman E."/>
            <person name="Kallberg Y."/>
        </authorList>
    </citation>
    <scope>NUCLEOTIDE SEQUENCE [LARGE SCALE GENOMIC DNA]</scope>
</reference>
<keyword evidence="9" id="KW-0393">Immunoglobulin domain</keyword>
<feature type="domain" description="Ig-like" evidence="13">
    <location>
        <begin position="705"/>
        <end position="801"/>
    </location>
</feature>
<dbReference type="InterPro" id="IPR056754">
    <property type="entry name" value="DSCAM/DSCAML_C"/>
</dbReference>
<evidence type="ECO:0000256" key="3">
    <source>
        <dbReference type="ARBA" id="ARBA00022729"/>
    </source>
</evidence>
<dbReference type="Pfam" id="PF13927">
    <property type="entry name" value="Ig_3"/>
    <property type="match status" value="4"/>
</dbReference>
<sequence>MGLHCLFVLVICVNFVSVTRSDRNPVGPKFTIEPLGKVQFYNSTGAVVTCAASGVPLPTMSWIRQDGTPVQEVPELLQIRPDASLVFSPFRPEDFRQDIHSATYRCTASNSVGIIGSRDVNIRAVIRVKYEIRTYDDFVVKGNTAVLKCYVPSSVQDFVPVISWETDEGFTIQRSSSDSKYKIISDGSLVIEKADLSDGKKKYRCICRDEMDNESVTSIPWGQLIVTEPTTLQVPRIRSGSREHHYKVGSIVELYCIAQGYPVPSYTWYKQEGTRMLPLSSNRRIQVLRSTLLFHKASKIDSATYVCVANNSAGEDRTHLQLVISEYLRASVYPEKLIVKEGISVTFTCNVTGPQITSLVWTKNLKPVITSARTKLISSEVLQIYSVMREDKGMYQCFVRSHDYSYQGSAQLSLEEDPPEFREIFPERLLRPGAKTSLRCLVTGNPLPQVSWRLYSRPVVEGLGVRIGDFVDSQGLLMSFINISAVTSEHGGIYSCHARNEIGAISHSARLSVYGPPYIHPMDNITAVTGEEVNVDCAVSGHPLRSIRWRKDNSLLAGGQRLADHRNGTLSIAQAAKGDQSWYHCEVIGGQGEKAMGSLYVRVVERPVINPFIFGDELMEGMRTMVVCTVLAGESPINILWLKDSMPLLHSEHRDGIHVTNLGEFASSLTIPSVSRYHAGNYTCLVASGAAQASYTAIMNVKASPKWVKKPKDMEVIVNQKVVFTCQAEGIPEPIHRWKYRSGDGSAQPADFRSVVSSSHMYVLENGSLVIRDVEKQDAGLYLCEASNGVGESLSEVVKLTVNVPPRFNQSFEVKTVKEHEEVVLSCNAHGESPLTVSWKRYQRPIDRSVLSRYVLREHVHPNGLQSQLSIPSVLRADSGLFSCEASNDYGREEKSIQLIVQAPPESPEGMQLLQVTSRQITFSWTAPSSGNSPITGYIVVYNQSRKAKDEPLESVRVPASETKVTITGLNPGNTYVFKVHAENALGRSGPSQDLTITTEEEAPANSPQDVRVIPLSSSMVKVTWKAPSPSSLGYLLGYYVGYRDLSTNDPYVYKTVDISKQERLNEALISNLRRNTKYAITVQGYNSKGAGPASKELNVQTLQHDPPRSPILKVINTSEFSVELQWSISEVSPITGYVLLYKSESGDVSEESHVAPQRNSVLVKNLKCGTKYHFTLTAFNNAGRGEPSEEVTARTKGGAPQAPDKSALLAINSTFVVVRLSSWNDGGCPILYFEIRYKPKLQKEWILQSSNIAPAQATVTLSDLNPGTWYDLLMAAHNDAESTEAEYVFATLTASGATVPPLASTSSTSSGAFSILKDPAVFVPIVCAVVVVVVITVVVAVVMVLRRKDTTSECRSQGVYSGSSGGKGENLSMSSYGKVKRSDPSDDSQREPLYYPTPYATTQLSTYSESPNTSHCNTLRRHDGKGHEYDIPHRHAQMGEYTSYAKLWTRIHENMEVDGNLSMASMKANNFHLKSILGSYEDGASDMEEGSRRLTCPPHPDSADIDELSETECDRHHNSWIVIRESFEEDLIRRVPHVC</sequence>
<feature type="domain" description="Ig-like" evidence="13">
    <location>
        <begin position="141"/>
        <end position="217"/>
    </location>
</feature>
<feature type="domain" description="Fibronectin type-III" evidence="14">
    <location>
        <begin position="1007"/>
        <end position="1105"/>
    </location>
</feature>
<evidence type="ECO:0000313" key="15">
    <source>
        <dbReference type="EMBL" id="CAL1268414.1"/>
    </source>
</evidence>
<evidence type="ECO:0000256" key="9">
    <source>
        <dbReference type="ARBA" id="ARBA00023319"/>
    </source>
</evidence>
<evidence type="ECO:0000256" key="12">
    <source>
        <dbReference type="SAM" id="SignalP"/>
    </source>
</evidence>
<evidence type="ECO:0000256" key="11">
    <source>
        <dbReference type="SAM" id="Phobius"/>
    </source>
</evidence>
<evidence type="ECO:0000256" key="8">
    <source>
        <dbReference type="ARBA" id="ARBA00023157"/>
    </source>
</evidence>
<dbReference type="InterPro" id="IPR013098">
    <property type="entry name" value="Ig_I-set"/>
</dbReference>
<dbReference type="Pfam" id="PF25059">
    <property type="entry name" value="FN3_DSCAM-DSCAML_C"/>
    <property type="match status" value="1"/>
</dbReference>
<dbReference type="PRINTS" id="PR00014">
    <property type="entry name" value="FNTYPEIII"/>
</dbReference>
<keyword evidence="5" id="KW-0130">Cell adhesion</keyword>
<feature type="region of interest" description="Disordered" evidence="10">
    <location>
        <begin position="1355"/>
        <end position="1396"/>
    </location>
</feature>
<evidence type="ECO:0000259" key="13">
    <source>
        <dbReference type="PROSITE" id="PS50835"/>
    </source>
</evidence>
<evidence type="ECO:0000256" key="10">
    <source>
        <dbReference type="SAM" id="MobiDB-lite"/>
    </source>
</evidence>
<evidence type="ECO:0000256" key="1">
    <source>
        <dbReference type="ARBA" id="ARBA00004479"/>
    </source>
</evidence>
<dbReference type="Pfam" id="PF07679">
    <property type="entry name" value="I-set"/>
    <property type="match status" value="3"/>
</dbReference>
<feature type="domain" description="Ig-like" evidence="13">
    <location>
        <begin position="806"/>
        <end position="898"/>
    </location>
</feature>
<feature type="domain" description="Ig-like" evidence="13">
    <location>
        <begin position="419"/>
        <end position="512"/>
    </location>
</feature>
<dbReference type="CDD" id="cd00096">
    <property type="entry name" value="Ig"/>
    <property type="match status" value="1"/>
</dbReference>
<keyword evidence="3 12" id="KW-0732">Signal</keyword>
<evidence type="ECO:0000256" key="7">
    <source>
        <dbReference type="ARBA" id="ARBA00023136"/>
    </source>
</evidence>
<keyword evidence="7 11" id="KW-0472">Membrane</keyword>
<dbReference type="PROSITE" id="PS50853">
    <property type="entry name" value="FN3"/>
    <property type="match status" value="4"/>
</dbReference>
<proteinExistence type="predicted"/>
<dbReference type="FunFam" id="2.60.40.10:FF:000678">
    <property type="entry name" value="Down syndrome cell adhesion molecule-like protein Dscam2"/>
    <property type="match status" value="1"/>
</dbReference>
<dbReference type="Proteomes" id="UP001497382">
    <property type="component" value="Unassembled WGS sequence"/>
</dbReference>
<dbReference type="GO" id="GO:0005886">
    <property type="term" value="C:plasma membrane"/>
    <property type="evidence" value="ECO:0007669"/>
    <property type="project" value="UniProtKB-SubCell"/>
</dbReference>
<dbReference type="GO" id="GO:0009653">
    <property type="term" value="P:anatomical structure morphogenesis"/>
    <property type="evidence" value="ECO:0007669"/>
    <property type="project" value="UniProtKB-ARBA"/>
</dbReference>
<dbReference type="PROSITE" id="PS50835">
    <property type="entry name" value="IG_LIKE"/>
    <property type="match status" value="9"/>
</dbReference>
<dbReference type="SMART" id="SM00409">
    <property type="entry name" value="IG"/>
    <property type="match status" value="9"/>
</dbReference>
<evidence type="ECO:0000259" key="14">
    <source>
        <dbReference type="PROSITE" id="PS50853"/>
    </source>
</evidence>
<comment type="subcellular location">
    <subcellularLocation>
        <location evidence="1">Membrane</location>
        <topology evidence="1">Single-pass type I membrane protein</topology>
    </subcellularLocation>
</comment>
<accession>A0AAV1Z9Q6</accession>
<dbReference type="SUPFAM" id="SSF48726">
    <property type="entry name" value="Immunoglobulin"/>
    <property type="match status" value="9"/>
</dbReference>
<keyword evidence="4" id="KW-0677">Repeat</keyword>
<organism evidence="15 16">
    <name type="scientific">Larinioides sclopetarius</name>
    <dbReference type="NCBI Taxonomy" id="280406"/>
    <lineage>
        <taxon>Eukaryota</taxon>
        <taxon>Metazoa</taxon>
        <taxon>Ecdysozoa</taxon>
        <taxon>Arthropoda</taxon>
        <taxon>Chelicerata</taxon>
        <taxon>Arachnida</taxon>
        <taxon>Araneae</taxon>
        <taxon>Araneomorphae</taxon>
        <taxon>Entelegynae</taxon>
        <taxon>Araneoidea</taxon>
        <taxon>Araneidae</taxon>
        <taxon>Larinioides</taxon>
    </lineage>
</organism>
<dbReference type="PANTHER" id="PTHR44170">
    <property type="entry name" value="PROTEIN SIDEKICK"/>
    <property type="match status" value="1"/>
</dbReference>
<feature type="domain" description="Ig-like" evidence="13">
    <location>
        <begin position="516"/>
        <end position="587"/>
    </location>
</feature>
<evidence type="ECO:0000256" key="4">
    <source>
        <dbReference type="ARBA" id="ARBA00022737"/>
    </source>
</evidence>
<feature type="region of interest" description="Disordered" evidence="10">
    <location>
        <begin position="1483"/>
        <end position="1505"/>
    </location>
</feature>
<dbReference type="InterPro" id="IPR003598">
    <property type="entry name" value="Ig_sub2"/>
</dbReference>
<feature type="compositionally biased region" description="Basic and acidic residues" evidence="10">
    <location>
        <begin position="1381"/>
        <end position="1391"/>
    </location>
</feature>
<feature type="domain" description="Ig-like" evidence="13">
    <location>
        <begin position="328"/>
        <end position="413"/>
    </location>
</feature>
<feature type="domain" description="Fibronectin type-III" evidence="14">
    <location>
        <begin position="1107"/>
        <end position="1199"/>
    </location>
</feature>
<dbReference type="InterPro" id="IPR007110">
    <property type="entry name" value="Ig-like_dom"/>
</dbReference>
<feature type="domain" description="Ig-like" evidence="13">
    <location>
        <begin position="28"/>
        <end position="121"/>
    </location>
</feature>
<dbReference type="InterPro" id="IPR003599">
    <property type="entry name" value="Ig_sub"/>
</dbReference>
<comment type="caution">
    <text evidence="15">The sequence shown here is derived from an EMBL/GenBank/DDBJ whole genome shotgun (WGS) entry which is preliminary data.</text>
</comment>
<keyword evidence="8" id="KW-1015">Disulfide bond</keyword>
<dbReference type="FunFam" id="2.60.40.10:FF:000333">
    <property type="entry name" value="Down syndrome cell adhesion molecule"/>
    <property type="match status" value="1"/>
</dbReference>
<evidence type="ECO:0000256" key="2">
    <source>
        <dbReference type="ARBA" id="ARBA00022692"/>
    </source>
</evidence>
<dbReference type="SUPFAM" id="SSF49265">
    <property type="entry name" value="Fibronectin type III"/>
    <property type="match status" value="2"/>
</dbReference>
<keyword evidence="16" id="KW-1185">Reference proteome</keyword>
<dbReference type="InterPro" id="IPR036179">
    <property type="entry name" value="Ig-like_dom_sf"/>
</dbReference>
<name>A0AAV1Z9Q6_9ARAC</name>
<keyword evidence="2 11" id="KW-0812">Transmembrane</keyword>
<dbReference type="SMART" id="SM00060">
    <property type="entry name" value="FN3"/>
    <property type="match status" value="4"/>
</dbReference>
<dbReference type="FunFam" id="2.60.40.10:FF:000719">
    <property type="entry name" value="nephrin isoform X1"/>
    <property type="match status" value="1"/>
</dbReference>
<dbReference type="FunFam" id="2.60.40.10:FF:000104">
    <property type="entry name" value="Down syndrome cell adhesion molecule b"/>
    <property type="match status" value="1"/>
</dbReference>
<keyword evidence="6 11" id="KW-1133">Transmembrane helix</keyword>
<feature type="domain" description="Fibronectin type-III" evidence="14">
    <location>
        <begin position="904"/>
        <end position="1002"/>
    </location>
</feature>
<dbReference type="EMBL" id="CAXIEN010000033">
    <property type="protein sequence ID" value="CAL1268414.1"/>
    <property type="molecule type" value="Genomic_DNA"/>
</dbReference>
<dbReference type="Pfam" id="PF00041">
    <property type="entry name" value="fn3"/>
    <property type="match status" value="3"/>
</dbReference>
<dbReference type="FunFam" id="2.60.40.10:FF:000017">
    <property type="entry name" value="Down syndrome cell adhesion molecule b"/>
    <property type="match status" value="1"/>
</dbReference>
<dbReference type="SMART" id="SM00408">
    <property type="entry name" value="IGc2"/>
    <property type="match status" value="8"/>
</dbReference>
<evidence type="ECO:0000256" key="6">
    <source>
        <dbReference type="ARBA" id="ARBA00022989"/>
    </source>
</evidence>
<dbReference type="GO" id="GO:0030154">
    <property type="term" value="P:cell differentiation"/>
    <property type="evidence" value="ECO:0007669"/>
    <property type="project" value="UniProtKB-ARBA"/>
</dbReference>
<dbReference type="FunFam" id="2.60.40.10:FF:000028">
    <property type="entry name" value="Neuronal cell adhesion molecule"/>
    <property type="match status" value="1"/>
</dbReference>
<dbReference type="InterPro" id="IPR013783">
    <property type="entry name" value="Ig-like_fold"/>
</dbReference>
<feature type="chain" id="PRO_5043662581" description="Down syndrome cell adhesion molecule-like protein Dscam2" evidence="12">
    <location>
        <begin position="22"/>
        <end position="1540"/>
    </location>
</feature>
<feature type="signal peptide" evidence="12">
    <location>
        <begin position="1"/>
        <end position="21"/>
    </location>
</feature>
<dbReference type="GO" id="GO:0098609">
    <property type="term" value="P:cell-cell adhesion"/>
    <property type="evidence" value="ECO:0007669"/>
    <property type="project" value="TreeGrafter"/>
</dbReference>
<feature type="transmembrane region" description="Helical" evidence="11">
    <location>
        <begin position="1322"/>
        <end position="1346"/>
    </location>
</feature>
<evidence type="ECO:0008006" key="17">
    <source>
        <dbReference type="Google" id="ProtNLM"/>
    </source>
</evidence>
<evidence type="ECO:0000313" key="16">
    <source>
        <dbReference type="Proteomes" id="UP001497382"/>
    </source>
</evidence>
<evidence type="ECO:0000256" key="5">
    <source>
        <dbReference type="ARBA" id="ARBA00022889"/>
    </source>
</evidence>